<dbReference type="PANTHER" id="PTHR41532:SF1">
    <property type="entry name" value="FIXS PROTEIN"/>
    <property type="match status" value="1"/>
</dbReference>
<accession>A0A1N7MC78</accession>
<proteinExistence type="predicted"/>
<evidence type="ECO:0000313" key="3">
    <source>
        <dbReference type="EMBL" id="SIS83591.1"/>
    </source>
</evidence>
<keyword evidence="2" id="KW-0812">Transmembrane</keyword>
<keyword evidence="2" id="KW-1133">Transmembrane helix</keyword>
<dbReference type="PANTHER" id="PTHR41532">
    <property type="entry name" value="FIXS PROTEIN"/>
    <property type="match status" value="1"/>
</dbReference>
<dbReference type="EMBL" id="FTOT01000002">
    <property type="protein sequence ID" value="SIS83591.1"/>
    <property type="molecule type" value="Genomic_DNA"/>
</dbReference>
<dbReference type="Pfam" id="PF03597">
    <property type="entry name" value="FixS"/>
    <property type="match status" value="1"/>
</dbReference>
<dbReference type="STRING" id="1086013.SAMN05421774_102572"/>
<protein>
    <submittedName>
        <fullName evidence="3">Cytochrome oxidase maturation protein, cbb3-type</fullName>
    </submittedName>
</protein>
<dbReference type="NCBIfam" id="TIGR00847">
    <property type="entry name" value="ccoS"/>
    <property type="match status" value="1"/>
</dbReference>
<gene>
    <name evidence="3" type="ORF">SAMN05421774_102572</name>
</gene>
<feature type="transmembrane region" description="Helical" evidence="2">
    <location>
        <begin position="6"/>
        <end position="24"/>
    </location>
</feature>
<evidence type="ECO:0000256" key="2">
    <source>
        <dbReference type="SAM" id="Phobius"/>
    </source>
</evidence>
<keyword evidence="4" id="KW-1185">Reference proteome</keyword>
<evidence type="ECO:0000313" key="4">
    <source>
        <dbReference type="Proteomes" id="UP000186141"/>
    </source>
</evidence>
<name>A0A1N7MC78_9RHOB</name>
<dbReference type="Proteomes" id="UP000186141">
    <property type="component" value="Unassembled WGS sequence"/>
</dbReference>
<dbReference type="InterPro" id="IPR004714">
    <property type="entry name" value="Cyt_oxidase_maturation_cbb3"/>
</dbReference>
<feature type="region of interest" description="Disordered" evidence="1">
    <location>
        <begin position="33"/>
        <end position="52"/>
    </location>
</feature>
<dbReference type="AlphaFoldDB" id="A0A1N7MC78"/>
<keyword evidence="2" id="KW-0472">Membrane</keyword>
<reference evidence="3 4" key="1">
    <citation type="submission" date="2017-01" db="EMBL/GenBank/DDBJ databases">
        <authorList>
            <person name="Mah S.A."/>
            <person name="Swanson W.J."/>
            <person name="Moy G.W."/>
            <person name="Vacquier V.D."/>
        </authorList>
    </citation>
    <scope>NUCLEOTIDE SEQUENCE [LARGE SCALE GENOMIC DNA]</scope>
    <source>
        <strain evidence="3 4">DSM 26375</strain>
    </source>
</reference>
<dbReference type="RefSeq" id="WP_076529741.1">
    <property type="nucleotide sequence ID" value="NZ_BMEH01000002.1"/>
</dbReference>
<organism evidence="3 4">
    <name type="scientific">Gemmobacter megaterium</name>
    <dbReference type="NCBI Taxonomy" id="1086013"/>
    <lineage>
        <taxon>Bacteria</taxon>
        <taxon>Pseudomonadati</taxon>
        <taxon>Pseudomonadota</taxon>
        <taxon>Alphaproteobacteria</taxon>
        <taxon>Rhodobacterales</taxon>
        <taxon>Paracoccaceae</taxon>
        <taxon>Gemmobacter</taxon>
    </lineage>
</organism>
<evidence type="ECO:0000256" key="1">
    <source>
        <dbReference type="SAM" id="MobiDB-lite"/>
    </source>
</evidence>
<sequence length="52" mass="6113">MEVLTILIPVSLFLGALGLVLFFWTMRHRQYEDPEGDSRRILTSDWDDHPKP</sequence>